<dbReference type="InterPro" id="IPR051120">
    <property type="entry name" value="ABC_AA/LPS_Transport"/>
</dbReference>
<evidence type="ECO:0000256" key="1">
    <source>
        <dbReference type="ARBA" id="ARBA00022448"/>
    </source>
</evidence>
<dbReference type="InterPro" id="IPR017871">
    <property type="entry name" value="ABC_transporter-like_CS"/>
</dbReference>
<evidence type="ECO:0000256" key="3">
    <source>
        <dbReference type="ARBA" id="ARBA00022840"/>
    </source>
</evidence>
<dbReference type="InterPro" id="IPR003593">
    <property type="entry name" value="AAA+_ATPase"/>
</dbReference>
<dbReference type="Gene3D" id="3.40.50.300">
    <property type="entry name" value="P-loop containing nucleotide triphosphate hydrolases"/>
    <property type="match status" value="1"/>
</dbReference>
<dbReference type="PROSITE" id="PS50893">
    <property type="entry name" value="ABC_TRANSPORTER_2"/>
    <property type="match status" value="1"/>
</dbReference>
<proteinExistence type="predicted"/>
<dbReference type="Proteomes" id="UP000599024">
    <property type="component" value="Unassembled WGS sequence"/>
</dbReference>
<feature type="domain" description="ABC transporter" evidence="4">
    <location>
        <begin position="4"/>
        <end position="251"/>
    </location>
</feature>
<protein>
    <submittedName>
        <fullName evidence="5">ABC transporter ATP-binding protein</fullName>
    </submittedName>
</protein>
<dbReference type="SMART" id="SM00382">
    <property type="entry name" value="AAA"/>
    <property type="match status" value="1"/>
</dbReference>
<evidence type="ECO:0000313" key="5">
    <source>
        <dbReference type="EMBL" id="MBC8209257.1"/>
    </source>
</evidence>
<dbReference type="PROSITE" id="PS00211">
    <property type="entry name" value="ABC_TRANSPORTER_1"/>
    <property type="match status" value="1"/>
</dbReference>
<dbReference type="InterPro" id="IPR027417">
    <property type="entry name" value="P-loop_NTPase"/>
</dbReference>
<dbReference type="InterPro" id="IPR032823">
    <property type="entry name" value="BCA_ABC_TP_C"/>
</dbReference>
<keyword evidence="2" id="KW-0547">Nucleotide-binding</keyword>
<comment type="caution">
    <text evidence="5">The sequence shown here is derived from an EMBL/GenBank/DDBJ whole genome shotgun (WGS) entry which is preliminary data.</text>
</comment>
<accession>A0A8J6TE84</accession>
<name>A0A8J6TE84_9BACT</name>
<gene>
    <name evidence="5" type="ORF">H8E79_08850</name>
</gene>
<dbReference type="Pfam" id="PF00005">
    <property type="entry name" value="ABC_tran"/>
    <property type="match status" value="1"/>
</dbReference>
<dbReference type="AlphaFoldDB" id="A0A8J6TE84"/>
<reference evidence="5 6" key="1">
    <citation type="submission" date="2020-08" db="EMBL/GenBank/DDBJ databases">
        <title>Bridging the membrane lipid divide: bacteria of the FCB group superphylum have the potential to synthesize archaeal ether lipids.</title>
        <authorList>
            <person name="Villanueva L."/>
            <person name="Von Meijenfeldt F.A.B."/>
            <person name="Westbye A.B."/>
            <person name="Yadav S."/>
            <person name="Hopmans E.C."/>
            <person name="Dutilh B.E."/>
            <person name="Sinninghe Damste J.S."/>
        </authorList>
    </citation>
    <scope>NUCLEOTIDE SEQUENCE [LARGE SCALE GENOMIC DNA]</scope>
    <source>
        <strain evidence="5">NIOZ-UU81</strain>
    </source>
</reference>
<dbReference type="Pfam" id="PF12399">
    <property type="entry name" value="BCA_ABC_TP_C"/>
    <property type="match status" value="1"/>
</dbReference>
<keyword evidence="3 5" id="KW-0067">ATP-binding</keyword>
<dbReference type="FunFam" id="3.40.50.300:FF:000421">
    <property type="entry name" value="Branched-chain amino acid ABC transporter ATP-binding protein"/>
    <property type="match status" value="1"/>
</dbReference>
<dbReference type="SUPFAM" id="SSF52540">
    <property type="entry name" value="P-loop containing nucleoside triphosphate hydrolases"/>
    <property type="match status" value="1"/>
</dbReference>
<dbReference type="InterPro" id="IPR003439">
    <property type="entry name" value="ABC_transporter-like_ATP-bd"/>
</dbReference>
<dbReference type="PANTHER" id="PTHR45772">
    <property type="entry name" value="CONSERVED COMPONENT OF ABC TRANSPORTER FOR NATURAL AMINO ACIDS-RELATED"/>
    <property type="match status" value="1"/>
</dbReference>
<keyword evidence="1" id="KW-0813">Transport</keyword>
<organism evidence="5 6">
    <name type="scientific">Candidatus Desulfatifera sulfidica</name>
    <dbReference type="NCBI Taxonomy" id="2841691"/>
    <lineage>
        <taxon>Bacteria</taxon>
        <taxon>Pseudomonadati</taxon>
        <taxon>Thermodesulfobacteriota</taxon>
        <taxon>Desulfobulbia</taxon>
        <taxon>Desulfobulbales</taxon>
        <taxon>Desulfobulbaceae</taxon>
        <taxon>Candidatus Desulfatifera</taxon>
    </lineage>
</organism>
<dbReference type="GO" id="GO:0005886">
    <property type="term" value="C:plasma membrane"/>
    <property type="evidence" value="ECO:0007669"/>
    <property type="project" value="TreeGrafter"/>
</dbReference>
<dbReference type="EMBL" id="JACNLK010000085">
    <property type="protein sequence ID" value="MBC8209257.1"/>
    <property type="molecule type" value="Genomic_DNA"/>
</dbReference>
<evidence type="ECO:0000259" key="4">
    <source>
        <dbReference type="PROSITE" id="PS50893"/>
    </source>
</evidence>
<evidence type="ECO:0000313" key="6">
    <source>
        <dbReference type="Proteomes" id="UP000599024"/>
    </source>
</evidence>
<dbReference type="GO" id="GO:0005524">
    <property type="term" value="F:ATP binding"/>
    <property type="evidence" value="ECO:0007669"/>
    <property type="project" value="UniProtKB-KW"/>
</dbReference>
<dbReference type="CDD" id="cd03219">
    <property type="entry name" value="ABC_Mj1267_LivG_branched"/>
    <property type="match status" value="1"/>
</dbReference>
<dbReference type="GO" id="GO:0016887">
    <property type="term" value="F:ATP hydrolysis activity"/>
    <property type="evidence" value="ECO:0007669"/>
    <property type="project" value="InterPro"/>
</dbReference>
<dbReference type="PANTHER" id="PTHR45772:SF9">
    <property type="entry name" value="CONSERVED COMPONENT OF ABC TRANSPORTER FOR NATURAL AMINO ACIDS"/>
    <property type="match status" value="1"/>
</dbReference>
<sequence>MDLLQVDKLHKRFGGLQAVSDVSFGVRSGQIKAVIGPNGAGKTTLFNLISGALPSSSGRVLFKGQEIQGKKPHQVAQLGIARTYQNIKMFSGMTALENVMVGRHLQSRSGFVSSMFNLPGTRGEERLIREKSMELLGLLEIADVAHVSATSLAFGQQRAVEFARALAMEPEILLLDEPAAGLNMYETAEVGRLISRIRDLGITVLLVEHDMSLVMDISDEIVVLSFGQKIAENLPAAIQQDPEVIKIYLGEE</sequence>
<evidence type="ECO:0000256" key="2">
    <source>
        <dbReference type="ARBA" id="ARBA00022741"/>
    </source>
</evidence>